<keyword evidence="3" id="KW-1185">Reference proteome</keyword>
<dbReference type="InterPro" id="IPR055637">
    <property type="entry name" value="DUF7213"/>
</dbReference>
<protein>
    <submittedName>
        <fullName evidence="2">Uncharacterized protein</fullName>
    </submittedName>
</protein>
<evidence type="ECO:0000256" key="1">
    <source>
        <dbReference type="SAM" id="MobiDB-lite"/>
    </source>
</evidence>
<gene>
    <name evidence="2" type="ORF">SEA_KERSH_35</name>
</gene>
<proteinExistence type="predicted"/>
<evidence type="ECO:0000313" key="2">
    <source>
        <dbReference type="EMBL" id="AOT26081.1"/>
    </source>
</evidence>
<dbReference type="Pfam" id="PF23850">
    <property type="entry name" value="DUF7213"/>
    <property type="match status" value="1"/>
</dbReference>
<evidence type="ECO:0000313" key="3">
    <source>
        <dbReference type="Proteomes" id="UP000221399"/>
    </source>
</evidence>
<feature type="compositionally biased region" description="Basic and acidic residues" evidence="1">
    <location>
        <begin position="1"/>
        <end position="17"/>
    </location>
</feature>
<organism evidence="2 3">
    <name type="scientific">Mycobacterium phage Kersh</name>
    <dbReference type="NCBI Taxonomy" id="1897501"/>
    <lineage>
        <taxon>Viruses</taxon>
        <taxon>Duplodnaviria</taxon>
        <taxon>Heunggongvirae</taxon>
        <taxon>Uroviricota</taxon>
        <taxon>Caudoviricetes</taxon>
        <taxon>Gracegardnervirinae</taxon>
        <taxon>Cheoctovirus</taxon>
        <taxon>Cheoctovirus kersh</taxon>
    </lineage>
</organism>
<dbReference type="EMBL" id="KX610764">
    <property type="protein sequence ID" value="AOT26081.1"/>
    <property type="molecule type" value="Genomic_DNA"/>
</dbReference>
<accession>A0A1D8EXX9</accession>
<name>A0A1D8EXX9_9CAUD</name>
<sequence>MTDERSSVHVSRPRSDGRVPVGRAQSVGAVVRPADPVKAAIQESLDAQGEGWQVAHYVVVAGLERITGDRMDLGATTIITPVGQPDYLTEGLVGRYWDESDDE</sequence>
<dbReference type="Proteomes" id="UP000221399">
    <property type="component" value="Genome"/>
</dbReference>
<feature type="region of interest" description="Disordered" evidence="1">
    <location>
        <begin position="1"/>
        <end position="26"/>
    </location>
</feature>
<reference evidence="2 3" key="1">
    <citation type="submission" date="2016-07" db="EMBL/GenBank/DDBJ databases">
        <authorList>
            <person name="Ambulkar S."/>
            <person name="Bapat J.P."/>
            <person name="Board N.L."/>
            <person name="Bracha T.W."/>
            <person name="Byeon E."/>
            <person name="Chang J."/>
            <person name="Couzens C.K."/>
            <person name="Dorsey D.M."/>
            <person name="Eghbali A."/>
            <person name="Escueta D.P."/>
            <person name="Fanton A.G."/>
            <person name="Fernandez L.A."/>
            <person name="Guy S.E."/>
            <person name="Harman T.S."/>
            <person name="Hawkins B.L."/>
            <person name="Hollingsworth D.R."/>
            <person name="Hu A.S."/>
            <person name="Knight E.A."/>
            <person name="Lum G.R."/>
            <person name="Modi R.N."/>
            <person name="Narala R.V."/>
            <person name="Park J.Y."/>
            <person name="Parkhurst M.J."/>
            <person name="Tahami K."/>
            <person name="Tjitro A.M."/>
            <person name="Westeinde E.A."/>
            <person name="Yu M.E."/>
            <person name="Cohen L.B."/>
            <person name="Riley E."/>
            <person name="Pogliano K."/>
            <person name="Pogliano J."/>
            <person name="Butler M."/>
            <person name="Warner M.H."/>
            <person name="Garlena R.A."/>
            <person name="Russell D.A."/>
            <person name="Pope W.H."/>
            <person name="Jacobs-Sera D."/>
            <person name="Hendrix R.W."/>
            <person name="Hatfull G.F."/>
        </authorList>
    </citation>
    <scope>NUCLEOTIDE SEQUENCE [LARGE SCALE GENOMIC DNA]</scope>
</reference>